<evidence type="ECO:0000256" key="1">
    <source>
        <dbReference type="ARBA" id="ARBA00001933"/>
    </source>
</evidence>
<evidence type="ECO:0000259" key="5">
    <source>
        <dbReference type="Pfam" id="PF00291"/>
    </source>
</evidence>
<dbReference type="AlphaFoldDB" id="A0A329UCC7"/>
<dbReference type="EMBL" id="PRLD01000002">
    <property type="protein sequence ID" value="RAW59821.1"/>
    <property type="molecule type" value="Genomic_DNA"/>
</dbReference>
<dbReference type="RefSeq" id="WP_112090315.1">
    <property type="nucleotide sequence ID" value="NZ_PRLD01000002.1"/>
</dbReference>
<protein>
    <recommendedName>
        <fullName evidence="4">Probable D-serine dehydratase</fullName>
        <ecNumber evidence="4">4.3.1.18</ecNumber>
    </recommendedName>
    <alternativeName>
        <fullName evidence="4">D-serine deaminase</fullName>
        <shortName evidence="4">DSD</shortName>
    </alternativeName>
</protein>
<feature type="modified residue" description="N6-(pyridoxal phosphate)lysine" evidence="4">
    <location>
        <position position="125"/>
    </location>
</feature>
<dbReference type="GO" id="GO:0008721">
    <property type="term" value="F:D-serine ammonia-lyase activity"/>
    <property type="evidence" value="ECO:0007669"/>
    <property type="project" value="UniProtKB-EC"/>
</dbReference>
<dbReference type="NCBIfam" id="TIGR02035">
    <property type="entry name" value="D_Ser_am_lyase"/>
    <property type="match status" value="1"/>
</dbReference>
<dbReference type="GO" id="GO:0009097">
    <property type="term" value="P:isoleucine biosynthetic process"/>
    <property type="evidence" value="ECO:0007669"/>
    <property type="project" value="TreeGrafter"/>
</dbReference>
<comment type="similarity">
    <text evidence="4">Belongs to the serine/threonine dehydratase family. DsdA subfamily.</text>
</comment>
<dbReference type="GO" id="GO:0030170">
    <property type="term" value="F:pyridoxal phosphate binding"/>
    <property type="evidence" value="ECO:0007669"/>
    <property type="project" value="InterPro"/>
</dbReference>
<dbReference type="Gene3D" id="3.40.50.1100">
    <property type="match status" value="2"/>
</dbReference>
<evidence type="ECO:0000256" key="4">
    <source>
        <dbReference type="HAMAP-Rule" id="MF_01030"/>
    </source>
</evidence>
<dbReference type="Pfam" id="PF00291">
    <property type="entry name" value="PALP"/>
    <property type="match status" value="1"/>
</dbReference>
<dbReference type="EC" id="4.3.1.18" evidence="4"/>
<name>A0A329UCC7_9FIRM</name>
<evidence type="ECO:0000256" key="3">
    <source>
        <dbReference type="ARBA" id="ARBA00023239"/>
    </source>
</evidence>
<dbReference type="Proteomes" id="UP000251281">
    <property type="component" value="Unassembled WGS sequence"/>
</dbReference>
<dbReference type="GO" id="GO:0036088">
    <property type="term" value="P:D-serine catabolic process"/>
    <property type="evidence" value="ECO:0007669"/>
    <property type="project" value="TreeGrafter"/>
</dbReference>
<dbReference type="GO" id="GO:0016836">
    <property type="term" value="F:hydro-lyase activity"/>
    <property type="evidence" value="ECO:0007669"/>
    <property type="project" value="UniProtKB-UniRule"/>
</dbReference>
<dbReference type="InterPro" id="IPR036052">
    <property type="entry name" value="TrpB-like_PALP_sf"/>
</dbReference>
<feature type="domain" description="Tryptophan synthase beta chain-like PALP" evidence="5">
    <location>
        <begin position="82"/>
        <end position="401"/>
    </location>
</feature>
<proteinExistence type="inferred from homology"/>
<dbReference type="PANTHER" id="PTHR48078">
    <property type="entry name" value="THREONINE DEHYDRATASE, MITOCHONDRIAL-RELATED"/>
    <property type="match status" value="1"/>
</dbReference>
<keyword evidence="2 4" id="KW-0663">Pyridoxal phosphate</keyword>
<gene>
    <name evidence="4" type="primary">dsdA</name>
    <name evidence="6" type="ORF">C4N24_03375</name>
</gene>
<dbReference type="InterPro" id="IPR001926">
    <property type="entry name" value="TrpB-like_PALP"/>
</dbReference>
<sequence>MVSPDKCIAGRSAADWIAAYPVVSDLCALKETAWVNPDKLPFAQAAAACPLTLADIEDAAARLERFAPYLAAVFPETAATGGIIESPVRPIPRMQKVLEERSGTPIAGQIWVKLDSHLPISGSIKARGGIYEVLKTAEDIALHSGMLHLTDNYAVLAEEHFRKLFSQYSIAVGSTGNLGLSIGIMSAKLGFQVTVHMSADARQWKKDLLRSRGVKVVEYASDYSIAVTEGRKLAAGDPYCHFVDDENSKTLFLGYAVAALRLKKQLDAQGVTVDAEHPLFAYLPCGVGGGPGGVAFGLKMLFGDAAHCFFAEPTHSPCMMLGMATGENSSVCVQDFGIDNRTAADGLAVGRASGFVGGLMRPFMSGCYTLQDERMYTLLAQLADAEDLYLEPSALAGMYGPVLTQPGQLLGAYTEAALPAGTLANATHLVWATGGNMVPREEMQRYYAKGKALAQK</sequence>
<organism evidence="6 7">
    <name type="scientific">Faecalibacterium prausnitzii</name>
    <dbReference type="NCBI Taxonomy" id="853"/>
    <lineage>
        <taxon>Bacteria</taxon>
        <taxon>Bacillati</taxon>
        <taxon>Bacillota</taxon>
        <taxon>Clostridia</taxon>
        <taxon>Eubacteriales</taxon>
        <taxon>Oscillospiraceae</taxon>
        <taxon>Faecalibacterium</taxon>
    </lineage>
</organism>
<comment type="catalytic activity">
    <reaction evidence="4">
        <text>D-serine = pyruvate + NH4(+)</text>
        <dbReference type="Rhea" id="RHEA:13977"/>
        <dbReference type="ChEBI" id="CHEBI:15361"/>
        <dbReference type="ChEBI" id="CHEBI:28938"/>
        <dbReference type="ChEBI" id="CHEBI:35247"/>
        <dbReference type="EC" id="4.3.1.18"/>
    </reaction>
</comment>
<dbReference type="InterPro" id="IPR050147">
    <property type="entry name" value="Ser/Thr_Dehydratase"/>
</dbReference>
<dbReference type="PROSITE" id="PS00165">
    <property type="entry name" value="DEHYDRATASE_SER_THR"/>
    <property type="match status" value="1"/>
</dbReference>
<dbReference type="NCBIfam" id="NF002823">
    <property type="entry name" value="PRK02991.1"/>
    <property type="match status" value="1"/>
</dbReference>
<comment type="caution">
    <text evidence="6">The sequence shown here is derived from an EMBL/GenBank/DDBJ whole genome shotgun (WGS) entry which is preliminary data.</text>
</comment>
<accession>A0A329UCC7</accession>
<reference evidence="6 7" key="1">
    <citation type="submission" date="2018-02" db="EMBL/GenBank/DDBJ databases">
        <title>Complete genome sequencing of Faecalibacterium prausnitzii strains isolated from the human gut.</title>
        <authorList>
            <person name="Fitzgerald B.C."/>
            <person name="Shkoporov A.N."/>
            <person name="Ross P.R."/>
            <person name="Hill C."/>
        </authorList>
    </citation>
    <scope>NUCLEOTIDE SEQUENCE [LARGE SCALE GENOMIC DNA]</scope>
    <source>
        <strain evidence="6 7">APC923/51-1</strain>
    </source>
</reference>
<evidence type="ECO:0000313" key="7">
    <source>
        <dbReference type="Proteomes" id="UP000251281"/>
    </source>
</evidence>
<dbReference type="HAMAP" id="MF_01030">
    <property type="entry name" value="D_Ser_dehydrat"/>
    <property type="match status" value="1"/>
</dbReference>
<comment type="cofactor">
    <cofactor evidence="1 4">
        <name>pyridoxal 5'-phosphate</name>
        <dbReference type="ChEBI" id="CHEBI:597326"/>
    </cofactor>
</comment>
<dbReference type="InterPro" id="IPR000634">
    <property type="entry name" value="Ser/Thr_deHydtase_PyrdxlP-BS"/>
</dbReference>
<keyword evidence="3 4" id="KW-0456">Lyase</keyword>
<dbReference type="PANTHER" id="PTHR48078:SF9">
    <property type="entry name" value="D-SERINE DEHYDRATASE"/>
    <property type="match status" value="1"/>
</dbReference>
<dbReference type="InterPro" id="IPR011780">
    <property type="entry name" value="D_Ser_am_lyase"/>
</dbReference>
<evidence type="ECO:0000313" key="6">
    <source>
        <dbReference type="EMBL" id="RAW59821.1"/>
    </source>
</evidence>
<dbReference type="SUPFAM" id="SSF53686">
    <property type="entry name" value="Tryptophan synthase beta subunit-like PLP-dependent enzymes"/>
    <property type="match status" value="1"/>
</dbReference>
<evidence type="ECO:0000256" key="2">
    <source>
        <dbReference type="ARBA" id="ARBA00022898"/>
    </source>
</evidence>